<evidence type="ECO:0000313" key="1">
    <source>
        <dbReference type="EMBL" id="TCS35815.1"/>
    </source>
</evidence>
<proteinExistence type="predicted"/>
<accession>A0A4R3HUV1</accession>
<protein>
    <submittedName>
        <fullName evidence="1">Uncharacterized protein</fullName>
    </submittedName>
</protein>
<keyword evidence="2" id="KW-1185">Reference proteome</keyword>
<dbReference type="Gene3D" id="1.10.260.40">
    <property type="entry name" value="lambda repressor-like DNA-binding domains"/>
    <property type="match status" value="1"/>
</dbReference>
<comment type="caution">
    <text evidence="1">The sequence shown here is derived from an EMBL/GenBank/DDBJ whole genome shotgun (WGS) entry which is preliminary data.</text>
</comment>
<dbReference type="EMBL" id="SLZQ01000009">
    <property type="protein sequence ID" value="TCS35815.1"/>
    <property type="molecule type" value="Genomic_DNA"/>
</dbReference>
<dbReference type="GO" id="GO:0003677">
    <property type="term" value="F:DNA binding"/>
    <property type="evidence" value="ECO:0007669"/>
    <property type="project" value="InterPro"/>
</dbReference>
<evidence type="ECO:0000313" key="2">
    <source>
        <dbReference type="Proteomes" id="UP000295382"/>
    </source>
</evidence>
<gene>
    <name evidence="1" type="ORF">EDC30_109114</name>
</gene>
<organism evidence="1 2">
    <name type="scientific">Paucimonas lemoignei</name>
    <name type="common">Pseudomonas lemoignei</name>
    <dbReference type="NCBI Taxonomy" id="29443"/>
    <lineage>
        <taxon>Bacteria</taxon>
        <taxon>Pseudomonadati</taxon>
        <taxon>Pseudomonadota</taxon>
        <taxon>Betaproteobacteria</taxon>
        <taxon>Burkholderiales</taxon>
        <taxon>Burkholderiaceae</taxon>
        <taxon>Paucimonas</taxon>
    </lineage>
</organism>
<sequence>MNWEGILHKFMNKFGSTISERLAFVVGDRKIHPWAKSIGVSKGTIESVMNKGGMPGAETLGIIRRAENVRIDWLLEGRGTPFYVAPCASDQAAASLLDELLSEEQWEVTVVSDHHRLAFVLSQPGSHSVKDQFIDYTIVEVIVGPLGPASILTLRKRNGTLFYTYLDAALMEQLEKGEIGTYKLFDREKGLLNARVPIDVTSPVFDDFKDPSMPVVAIEEVELLLHYRMLDKDKKQAVQKIISAMTPDPDEGELPAPSM</sequence>
<dbReference type="InterPro" id="IPR010982">
    <property type="entry name" value="Lambda_DNA-bd_dom_sf"/>
</dbReference>
<dbReference type="AlphaFoldDB" id="A0A4R3HUV1"/>
<dbReference type="Proteomes" id="UP000295382">
    <property type="component" value="Unassembled WGS sequence"/>
</dbReference>
<reference evidence="1 2" key="1">
    <citation type="submission" date="2019-03" db="EMBL/GenBank/DDBJ databases">
        <title>Genomic Encyclopedia of Type Strains, Phase IV (KMG-IV): sequencing the most valuable type-strain genomes for metagenomic binning, comparative biology and taxonomic classification.</title>
        <authorList>
            <person name="Goeker M."/>
        </authorList>
    </citation>
    <scope>NUCLEOTIDE SEQUENCE [LARGE SCALE GENOMIC DNA]</scope>
    <source>
        <strain evidence="1 2">DSM 7445</strain>
    </source>
</reference>
<name>A0A4R3HUV1_PAULE</name>